<evidence type="ECO:0000313" key="3">
    <source>
        <dbReference type="Proteomes" id="UP000295509"/>
    </source>
</evidence>
<dbReference type="SUPFAM" id="SSF51735">
    <property type="entry name" value="NAD(P)-binding Rossmann-fold domains"/>
    <property type="match status" value="1"/>
</dbReference>
<dbReference type="Proteomes" id="UP000295509">
    <property type="component" value="Unassembled WGS sequence"/>
</dbReference>
<name>A0A4R8L6E0_9BURK</name>
<dbReference type="Pfam" id="PF01370">
    <property type="entry name" value="Epimerase"/>
    <property type="match status" value="1"/>
</dbReference>
<dbReference type="InterPro" id="IPR001509">
    <property type="entry name" value="Epimerase_deHydtase"/>
</dbReference>
<dbReference type="AlphaFoldDB" id="A0A4R8L6E0"/>
<dbReference type="GO" id="GO:0004029">
    <property type="term" value="F:aldehyde dehydrogenase (NAD+) activity"/>
    <property type="evidence" value="ECO:0007669"/>
    <property type="project" value="TreeGrafter"/>
</dbReference>
<comment type="caution">
    <text evidence="2">The sequence shown here is derived from an EMBL/GenBank/DDBJ whole genome shotgun (WGS) entry which is preliminary data.</text>
</comment>
<organism evidence="2 3">
    <name type="scientific">Paraburkholderia rhizosphaerae</name>
    <dbReference type="NCBI Taxonomy" id="480658"/>
    <lineage>
        <taxon>Bacteria</taxon>
        <taxon>Pseudomonadati</taxon>
        <taxon>Pseudomonadota</taxon>
        <taxon>Betaproteobacteria</taxon>
        <taxon>Burkholderiales</taxon>
        <taxon>Burkholderiaceae</taxon>
        <taxon>Paraburkholderia</taxon>
    </lineage>
</organism>
<gene>
    <name evidence="2" type="ORF">BX592_13327</name>
</gene>
<keyword evidence="3" id="KW-1185">Reference proteome</keyword>
<dbReference type="InterPro" id="IPR051783">
    <property type="entry name" value="NAD(P)-dependent_oxidoreduct"/>
</dbReference>
<evidence type="ECO:0000313" key="2">
    <source>
        <dbReference type="EMBL" id="TDY38226.1"/>
    </source>
</evidence>
<feature type="domain" description="NAD-dependent epimerase/dehydratase" evidence="1">
    <location>
        <begin position="3"/>
        <end position="188"/>
    </location>
</feature>
<dbReference type="PANTHER" id="PTHR48079">
    <property type="entry name" value="PROTEIN YEEZ"/>
    <property type="match status" value="1"/>
</dbReference>
<dbReference type="PANTHER" id="PTHR48079:SF6">
    <property type="entry name" value="NAD(P)-BINDING DOMAIN-CONTAINING PROTEIN-RELATED"/>
    <property type="match status" value="1"/>
</dbReference>
<reference evidence="2 3" key="1">
    <citation type="submission" date="2019-03" db="EMBL/GenBank/DDBJ databases">
        <title>Genomic Encyclopedia of Type Strains, Phase III (KMG-III): the genomes of soil and plant-associated and newly described type strains.</title>
        <authorList>
            <person name="Whitman W."/>
        </authorList>
    </citation>
    <scope>NUCLEOTIDE SEQUENCE [LARGE SCALE GENOMIC DNA]</scope>
    <source>
        <strain evidence="2 3">LMG 29544</strain>
    </source>
</reference>
<dbReference type="EMBL" id="SORE01000033">
    <property type="protein sequence ID" value="TDY38226.1"/>
    <property type="molecule type" value="Genomic_DNA"/>
</dbReference>
<dbReference type="RefSeq" id="WP_377681624.1">
    <property type="nucleotide sequence ID" value="NZ_JBHLUW010000040.1"/>
</dbReference>
<dbReference type="InterPro" id="IPR036291">
    <property type="entry name" value="NAD(P)-bd_dom_sf"/>
</dbReference>
<accession>A0A4R8L6E0</accession>
<proteinExistence type="predicted"/>
<sequence length="244" mass="26331">MRIFLAGASGVIGRSLVPLLRNAGHQVTGTTRTNDGRARLETSGIDVAVVDIFDKDALEHAVSAAAPDVVIHQLTDLSAGLDPASQEETLKRNARIRREGTANLVHAARTARVKRMIAQSIAWAYASKEPPYVETDPLDVGATGTRAISISEGVVPLESAVLQQSDFEGIVLRYGRFYGPGTWSLEPDRAMPVHVDAAAHAAFLAIEHGRPGIYNIAEPQSTVSIDKAIDELGWRADFRREPYG</sequence>
<dbReference type="Gene3D" id="3.40.50.720">
    <property type="entry name" value="NAD(P)-binding Rossmann-like Domain"/>
    <property type="match status" value="1"/>
</dbReference>
<evidence type="ECO:0000259" key="1">
    <source>
        <dbReference type="Pfam" id="PF01370"/>
    </source>
</evidence>
<dbReference type="GO" id="GO:0005737">
    <property type="term" value="C:cytoplasm"/>
    <property type="evidence" value="ECO:0007669"/>
    <property type="project" value="TreeGrafter"/>
</dbReference>
<protein>
    <submittedName>
        <fullName evidence="2">Nucleoside-diphosphate-sugar epimerase</fullName>
    </submittedName>
</protein>